<protein>
    <submittedName>
        <fullName evidence="2">Uncharacterized protein</fullName>
    </submittedName>
</protein>
<reference evidence="2" key="1">
    <citation type="submission" date="2023-11" db="EMBL/GenBank/DDBJ databases">
        <title>Genome assemblies of two species of porcelain crab, Petrolisthes cinctipes and Petrolisthes manimaculis (Anomura: Porcellanidae).</title>
        <authorList>
            <person name="Angst P."/>
        </authorList>
    </citation>
    <scope>NUCLEOTIDE SEQUENCE</scope>
    <source>
        <strain evidence="2">PB745_02</strain>
        <tissue evidence="2">Gill</tissue>
    </source>
</reference>
<evidence type="ECO:0000256" key="1">
    <source>
        <dbReference type="SAM" id="MobiDB-lite"/>
    </source>
</evidence>
<dbReference type="AlphaFoldDB" id="A0AAE1QDE2"/>
<name>A0AAE1QDE2_9EUCA</name>
<organism evidence="2 3">
    <name type="scientific">Petrolisthes manimaculis</name>
    <dbReference type="NCBI Taxonomy" id="1843537"/>
    <lineage>
        <taxon>Eukaryota</taxon>
        <taxon>Metazoa</taxon>
        <taxon>Ecdysozoa</taxon>
        <taxon>Arthropoda</taxon>
        <taxon>Crustacea</taxon>
        <taxon>Multicrustacea</taxon>
        <taxon>Malacostraca</taxon>
        <taxon>Eumalacostraca</taxon>
        <taxon>Eucarida</taxon>
        <taxon>Decapoda</taxon>
        <taxon>Pleocyemata</taxon>
        <taxon>Anomura</taxon>
        <taxon>Galatheoidea</taxon>
        <taxon>Porcellanidae</taxon>
        <taxon>Petrolisthes</taxon>
    </lineage>
</organism>
<sequence>MVSKGANMKKKNPARVQLRRRREGEEEDEVLTLWFCVALGVTLNILKELPHHLTPRAFTTNLTNIILQHTHTHKETENEPISGEKSLLSQQEIVRETLTISDSEVKQSCIKLISDLLDIITTTSSPSQHHTSPPHIWWCVVEAVVRGVCVIGGLPSLVLEAGNLVLHSLSHLTHQLIDNDGVNGDVSEVAYSMVGLLHNLITITANQSHQLGDKETTTTTTTAPALSPHTLTANIEAALRALNPSSMAFNPTLMALNPSSMAFNPASMALNPSSMAFNPSSMALNPSPMAPPNTGKYDLTFSQPNTLLHSQTGQNTTITTPLHHLPTTTTTTPPPYNFPITNNNNTTTPLHHIPTTTTPLHHIPTTTTPLHHIPTTTTPLHHIPTTTTPLHHIPITTKTPNKHTIILKEKCVLWNLIYWRSVLCEQCLPSARNYSLLRHHLTDTISLIDRFITCAGI</sequence>
<evidence type="ECO:0000313" key="2">
    <source>
        <dbReference type="EMBL" id="KAK4324780.1"/>
    </source>
</evidence>
<comment type="caution">
    <text evidence="2">The sequence shown here is derived from an EMBL/GenBank/DDBJ whole genome shotgun (WGS) entry which is preliminary data.</text>
</comment>
<proteinExistence type="predicted"/>
<accession>A0AAE1QDE2</accession>
<dbReference type="Proteomes" id="UP001292094">
    <property type="component" value="Unassembled WGS sequence"/>
</dbReference>
<feature type="region of interest" description="Disordered" evidence="1">
    <location>
        <begin position="1"/>
        <end position="22"/>
    </location>
</feature>
<evidence type="ECO:0000313" key="3">
    <source>
        <dbReference type="Proteomes" id="UP001292094"/>
    </source>
</evidence>
<feature type="compositionally biased region" description="Basic residues" evidence="1">
    <location>
        <begin position="7"/>
        <end position="21"/>
    </location>
</feature>
<dbReference type="EMBL" id="JAWZYT010000326">
    <property type="protein sequence ID" value="KAK4324780.1"/>
    <property type="molecule type" value="Genomic_DNA"/>
</dbReference>
<gene>
    <name evidence="2" type="ORF">Pmani_004590</name>
</gene>
<keyword evidence="3" id="KW-1185">Reference proteome</keyword>